<evidence type="ECO:0000256" key="1">
    <source>
        <dbReference type="ARBA" id="ARBA00022475"/>
    </source>
</evidence>
<dbReference type="Gene3D" id="3.40.190.10">
    <property type="entry name" value="Periplasmic binding protein-like II"/>
    <property type="match status" value="2"/>
</dbReference>
<keyword evidence="3" id="KW-0472">Membrane</keyword>
<keyword evidence="4" id="KW-0564">Palmitate</keyword>
<keyword evidence="2 6" id="KW-0732">Signal</keyword>
<protein>
    <submittedName>
        <fullName evidence="8">Extracellular solute-binding protein</fullName>
    </submittedName>
    <submittedName>
        <fullName evidence="7">Lipoprotein lplA</fullName>
    </submittedName>
</protein>
<dbReference type="Proteomes" id="UP001199915">
    <property type="component" value="Unassembled WGS sequence"/>
</dbReference>
<evidence type="ECO:0000256" key="3">
    <source>
        <dbReference type="ARBA" id="ARBA00023136"/>
    </source>
</evidence>
<evidence type="ECO:0000256" key="6">
    <source>
        <dbReference type="SAM" id="SignalP"/>
    </source>
</evidence>
<dbReference type="RefSeq" id="WP_055266127.1">
    <property type="nucleotide sequence ID" value="NZ_CZAL01000006.1"/>
</dbReference>
<feature type="chain" id="PRO_5038421885" evidence="6">
    <location>
        <begin position="22"/>
        <end position="540"/>
    </location>
</feature>
<organism evidence="7 9">
    <name type="scientific">Fusicatenibacter saccharivorans</name>
    <dbReference type="NCBI Taxonomy" id="1150298"/>
    <lineage>
        <taxon>Bacteria</taxon>
        <taxon>Bacillati</taxon>
        <taxon>Bacillota</taxon>
        <taxon>Clostridia</taxon>
        <taxon>Lachnospirales</taxon>
        <taxon>Lachnospiraceae</taxon>
        <taxon>Fusicatenibacter</taxon>
    </lineage>
</organism>
<sequence length="540" mass="60337">MKFKKSIAMAMSVLMAAGMLAGCGSNGSTSSSTASGSASSASGEVSTDGVTISIFDKNSGSNTFDDPVAKAIEEKTGVKIQVENPTGDPLEKLNLMLTGQNYPDIVLMDRGNDIVNRYIEAGALLPLNDLIDEYGPDVKEMYGETLNKSRYTDGKNYYLNNWYGEDPDPVAGVLMRYDYLCEIVGKDRADSDEPFTQEEYIDICKKFKELHPTIDGKESIAITFDAESKNYDGTLKGMYGLKTYYQDGDNLEHVAKAPNFKEMMSFANELYTEGLLDKEWVVNKKNQWTQKLSAGNVFSTFASYWDTDAANTALASSVGEDAKFYSYKILGNGISADETTYSGRSTLGWDAIAITKNCKNPEAAMKMINYLASEEGQYLLMWGIEGTNWNMEDGKHVPNDDLIEGFQTDFDKTQLDTGVRKWTWFVKNGNGTDGTPYDVTQYKVKETRQVAMNHFGENDRWDTAEFTGLTPAGSTPDGLKWQKIQDIYDQEYPKIVNADSHDAAMEEYDKMISEMNDAGLEDVEKVITQNYQERMKLWNE</sequence>
<dbReference type="Proteomes" id="UP000095709">
    <property type="component" value="Unassembled WGS sequence"/>
</dbReference>
<evidence type="ECO:0000256" key="4">
    <source>
        <dbReference type="ARBA" id="ARBA00023139"/>
    </source>
</evidence>
<reference evidence="7 9" key="1">
    <citation type="submission" date="2015-09" db="EMBL/GenBank/DDBJ databases">
        <authorList>
            <consortium name="Pathogen Informatics"/>
        </authorList>
    </citation>
    <scope>NUCLEOTIDE SEQUENCE [LARGE SCALE GENOMIC DNA]</scope>
    <source>
        <strain evidence="7 9">2789STDY5834885</strain>
    </source>
</reference>
<proteinExistence type="predicted"/>
<name>A0A174KJ88_9FIRM</name>
<reference evidence="8" key="2">
    <citation type="submission" date="2022-01" db="EMBL/GenBank/DDBJ databases">
        <title>Collection of gut derived symbiotic bacterial strains cultured from healthy donors.</title>
        <authorList>
            <person name="Lin H."/>
            <person name="Kohout C."/>
            <person name="Waligurski E."/>
            <person name="Pamer E.G."/>
        </authorList>
    </citation>
    <scope>NUCLEOTIDE SEQUENCE</scope>
    <source>
        <strain evidence="8">DFI.5.49</strain>
    </source>
</reference>
<dbReference type="AlphaFoldDB" id="A0A174KJ88"/>
<dbReference type="InterPro" id="IPR006059">
    <property type="entry name" value="SBP"/>
</dbReference>
<evidence type="ECO:0000256" key="2">
    <source>
        <dbReference type="ARBA" id="ARBA00022729"/>
    </source>
</evidence>
<dbReference type="Pfam" id="PF13416">
    <property type="entry name" value="SBP_bac_8"/>
    <property type="match status" value="1"/>
</dbReference>
<gene>
    <name evidence="7" type="primary">lipO_3</name>
    <name evidence="7" type="ORF">ERS852498_01276</name>
    <name evidence="8" type="ORF">L0N21_03180</name>
</gene>
<dbReference type="EMBL" id="JAKNFS010000004">
    <property type="protein sequence ID" value="MCG4764525.1"/>
    <property type="molecule type" value="Genomic_DNA"/>
</dbReference>
<evidence type="ECO:0000313" key="8">
    <source>
        <dbReference type="EMBL" id="MCG4764525.1"/>
    </source>
</evidence>
<evidence type="ECO:0000256" key="5">
    <source>
        <dbReference type="ARBA" id="ARBA00023288"/>
    </source>
</evidence>
<dbReference type="SUPFAM" id="SSF53850">
    <property type="entry name" value="Periplasmic binding protein-like II"/>
    <property type="match status" value="1"/>
</dbReference>
<keyword evidence="1" id="KW-1003">Cell membrane</keyword>
<evidence type="ECO:0000313" key="7">
    <source>
        <dbReference type="EMBL" id="CUP12093.1"/>
    </source>
</evidence>
<dbReference type="PANTHER" id="PTHR43649">
    <property type="entry name" value="ARABINOSE-BINDING PROTEIN-RELATED"/>
    <property type="match status" value="1"/>
</dbReference>
<feature type="signal peptide" evidence="6">
    <location>
        <begin position="1"/>
        <end position="21"/>
    </location>
</feature>
<keyword evidence="5 7" id="KW-0449">Lipoprotein</keyword>
<dbReference type="PANTHER" id="PTHR43649:SF33">
    <property type="entry name" value="POLYGALACTURONAN_RHAMNOGALACTURONAN-BINDING PROTEIN YTCQ"/>
    <property type="match status" value="1"/>
</dbReference>
<accession>A0A174KJ88</accession>
<dbReference type="EMBL" id="CZAL01000006">
    <property type="protein sequence ID" value="CUP12093.1"/>
    <property type="molecule type" value="Genomic_DNA"/>
</dbReference>
<dbReference type="InterPro" id="IPR050490">
    <property type="entry name" value="Bact_solute-bd_prot1"/>
</dbReference>
<dbReference type="PROSITE" id="PS51257">
    <property type="entry name" value="PROKAR_LIPOPROTEIN"/>
    <property type="match status" value="1"/>
</dbReference>
<evidence type="ECO:0000313" key="9">
    <source>
        <dbReference type="Proteomes" id="UP000095709"/>
    </source>
</evidence>